<feature type="region of interest" description="Disordered" evidence="1">
    <location>
        <begin position="107"/>
        <end position="129"/>
    </location>
</feature>
<evidence type="ECO:0000259" key="2">
    <source>
        <dbReference type="Pfam" id="PF00263"/>
    </source>
</evidence>
<feature type="domain" description="Type II/III secretion system secretin-like" evidence="2">
    <location>
        <begin position="285"/>
        <end position="464"/>
    </location>
</feature>
<protein>
    <submittedName>
        <fullName evidence="4">Secretin N-terminal domain-containing protein</fullName>
    </submittedName>
</protein>
<dbReference type="Pfam" id="PF07655">
    <property type="entry name" value="Secretin_N_2"/>
    <property type="match status" value="1"/>
</dbReference>
<dbReference type="PRINTS" id="PR00811">
    <property type="entry name" value="BCTERIALGSPD"/>
</dbReference>
<reference evidence="4 5" key="1">
    <citation type="submission" date="2020-10" db="EMBL/GenBank/DDBJ databases">
        <title>Draft genome of Ramlibacter aquaticus LMG 30558.</title>
        <authorList>
            <person name="Props R."/>
        </authorList>
    </citation>
    <scope>NUCLEOTIDE SEQUENCE [LARGE SCALE GENOMIC DNA]</scope>
    <source>
        <strain evidence="4 5">LMG 30558</strain>
    </source>
</reference>
<feature type="region of interest" description="Disordered" evidence="1">
    <location>
        <begin position="37"/>
        <end position="65"/>
    </location>
</feature>
<dbReference type="Pfam" id="PF00263">
    <property type="entry name" value="Secretin"/>
    <property type="match status" value="1"/>
</dbReference>
<feature type="compositionally biased region" description="Low complexity" evidence="1">
    <location>
        <begin position="107"/>
        <end position="124"/>
    </location>
</feature>
<dbReference type="RefSeq" id="WP_193782272.1">
    <property type="nucleotide sequence ID" value="NZ_JADDOJ010000128.1"/>
</dbReference>
<proteinExistence type="predicted"/>
<keyword evidence="5" id="KW-1185">Reference proteome</keyword>
<dbReference type="PANTHER" id="PTHR30332">
    <property type="entry name" value="PROBABLE GENERAL SECRETION PATHWAY PROTEIN D"/>
    <property type="match status" value="1"/>
</dbReference>
<feature type="domain" description="Secretin N-terminal" evidence="3">
    <location>
        <begin position="15"/>
        <end position="104"/>
    </location>
</feature>
<dbReference type="InterPro" id="IPR001775">
    <property type="entry name" value="GspD/PilQ"/>
</dbReference>
<evidence type="ECO:0000256" key="1">
    <source>
        <dbReference type="SAM" id="MobiDB-lite"/>
    </source>
</evidence>
<dbReference type="Proteomes" id="UP000715965">
    <property type="component" value="Unassembled WGS sequence"/>
</dbReference>
<name>A0ABR9SKE8_9BURK</name>
<organism evidence="4 5">
    <name type="scientific">Ramlibacter aquaticus</name>
    <dbReference type="NCBI Taxonomy" id="2780094"/>
    <lineage>
        <taxon>Bacteria</taxon>
        <taxon>Pseudomonadati</taxon>
        <taxon>Pseudomonadota</taxon>
        <taxon>Betaproteobacteria</taxon>
        <taxon>Burkholderiales</taxon>
        <taxon>Comamonadaceae</taxon>
        <taxon>Ramlibacter</taxon>
    </lineage>
</organism>
<accession>A0ABR9SKE8</accession>
<dbReference type="InterPro" id="IPR050810">
    <property type="entry name" value="Bact_Secretion_Sys_Channel"/>
</dbReference>
<evidence type="ECO:0000259" key="3">
    <source>
        <dbReference type="Pfam" id="PF07655"/>
    </source>
</evidence>
<comment type="caution">
    <text evidence="4">The sequence shown here is derived from an EMBL/GenBank/DDBJ whole genome shotgun (WGS) entry which is preliminary data.</text>
</comment>
<evidence type="ECO:0000313" key="5">
    <source>
        <dbReference type="Proteomes" id="UP000715965"/>
    </source>
</evidence>
<dbReference type="InterPro" id="IPR004846">
    <property type="entry name" value="T2SS/T3SS_dom"/>
</dbReference>
<sequence length="495" mass="51566">MDGTRIYVYPPEMRTKLYQVNYVQGMRRGVSDVQVIGGASANNSNNGSGSNTGSTGSSTTGSSNSSYASIQATALTSIQKADLWGDMEDSLRTLLGCQIARYTAATTGGTTTGTTSGSGTSNSSRADTSFPYEPRVAERLRGAEGCPGGRAVAVNAMSGTIVIRGLPAELRQVETMLRSLQLNIERQVIIEAKVVDVELNAGAQQGINWAGLHNGVFRGGVGVNPSLVDATNTANGATRGNISAGTTIGDLVGTSLLGVANANAFSAGLGIAVQATNFSALLNFLQSQGSVQVLSSPRISTLNNQKAVIKVGAEESFVTNITGGSSTVSNGIAQTTAPTLTYQPFFSGISLDVTPQIDENDNITLHVRTMVNSISEKEKIATPSNASSRVPFAVNTISETDSVVKTRDGQVVVIGGLMSENSSDNRARVPGAGDVPVVGALFGKSDRSTSKRELVILLKPTVVKGDESWAGEINQVQGRIERMNANPPRLSPFAQ</sequence>
<dbReference type="EMBL" id="JADDOJ010000128">
    <property type="protein sequence ID" value="MBE7942725.1"/>
    <property type="molecule type" value="Genomic_DNA"/>
</dbReference>
<dbReference type="PANTHER" id="PTHR30332:SF17">
    <property type="entry name" value="TYPE IV PILIATION SYSTEM PROTEIN DR_0774-RELATED"/>
    <property type="match status" value="1"/>
</dbReference>
<evidence type="ECO:0000313" key="4">
    <source>
        <dbReference type="EMBL" id="MBE7942725.1"/>
    </source>
</evidence>
<gene>
    <name evidence="4" type="ORF">IM725_19320</name>
</gene>
<dbReference type="InterPro" id="IPR011514">
    <property type="entry name" value="Secretin_N_2"/>
</dbReference>